<dbReference type="InterPro" id="IPR021309">
    <property type="entry name" value="YgaP-like_TM"/>
</dbReference>
<dbReference type="Proteomes" id="UP000825051">
    <property type="component" value="Chromosome"/>
</dbReference>
<dbReference type="RefSeq" id="WP_220161419.1">
    <property type="nucleotide sequence ID" value="NZ_CP080507.1"/>
</dbReference>
<feature type="transmembrane region" description="Helical" evidence="1">
    <location>
        <begin position="7"/>
        <end position="31"/>
    </location>
</feature>
<sequence length="73" mass="8011">MKTDSFIRLLAGTVILLGCALTAFVNLWWLLVPAFVGANLIQSTLTGFCPPTLVLRKLGWVDADNVIHWGGQR</sequence>
<keyword evidence="1" id="KW-1133">Transmembrane helix</keyword>
<dbReference type="KEGG" id="ole:K0B96_13540"/>
<protein>
    <submittedName>
        <fullName evidence="3">DUF2892 domain-containing protein</fullName>
    </submittedName>
</protein>
<dbReference type="EMBL" id="CP080507">
    <property type="protein sequence ID" value="QYM78315.1"/>
    <property type="molecule type" value="Genomic_DNA"/>
</dbReference>
<evidence type="ECO:0000313" key="3">
    <source>
        <dbReference type="EMBL" id="QYM78315.1"/>
    </source>
</evidence>
<reference evidence="3" key="1">
    <citation type="submission" date="2021-08" db="EMBL/GenBank/DDBJ databases">
        <title>Genome of a novel bacterium of the phylum Verrucomicrobia, Oleiharenicola sp. KSB-15.</title>
        <authorList>
            <person name="Chung J.-H."/>
            <person name="Ahn J.-H."/>
            <person name="Yoon Y."/>
            <person name="Kim D.-Y."/>
            <person name="An S.-H."/>
            <person name="Park I."/>
            <person name="Yeon J."/>
        </authorList>
    </citation>
    <scope>NUCLEOTIDE SEQUENCE</scope>
    <source>
        <strain evidence="3">KSB-15</strain>
    </source>
</reference>
<evidence type="ECO:0000256" key="1">
    <source>
        <dbReference type="SAM" id="Phobius"/>
    </source>
</evidence>
<proteinExistence type="predicted"/>
<name>A0A8F9TSN2_9BACT</name>
<keyword evidence="1" id="KW-0812">Transmembrane</keyword>
<organism evidence="3 4">
    <name type="scientific">Horticoccus luteus</name>
    <dbReference type="NCBI Taxonomy" id="2862869"/>
    <lineage>
        <taxon>Bacteria</taxon>
        <taxon>Pseudomonadati</taxon>
        <taxon>Verrucomicrobiota</taxon>
        <taxon>Opitutia</taxon>
        <taxon>Opitutales</taxon>
        <taxon>Opitutaceae</taxon>
        <taxon>Horticoccus</taxon>
    </lineage>
</organism>
<keyword evidence="1" id="KW-0472">Membrane</keyword>
<evidence type="ECO:0000259" key="2">
    <source>
        <dbReference type="Pfam" id="PF11127"/>
    </source>
</evidence>
<dbReference type="PROSITE" id="PS51257">
    <property type="entry name" value="PROKAR_LIPOPROTEIN"/>
    <property type="match status" value="1"/>
</dbReference>
<dbReference type="Gene3D" id="6.10.140.1340">
    <property type="match status" value="1"/>
</dbReference>
<accession>A0A8F9TSN2</accession>
<evidence type="ECO:0000313" key="4">
    <source>
        <dbReference type="Proteomes" id="UP000825051"/>
    </source>
</evidence>
<feature type="domain" description="Inner membrane protein YgaP-like transmembrane" evidence="2">
    <location>
        <begin position="2"/>
        <end position="56"/>
    </location>
</feature>
<keyword evidence="4" id="KW-1185">Reference proteome</keyword>
<dbReference type="AlphaFoldDB" id="A0A8F9TSN2"/>
<dbReference type="Pfam" id="PF11127">
    <property type="entry name" value="YgaP-like_TM"/>
    <property type="match status" value="1"/>
</dbReference>
<gene>
    <name evidence="3" type="ORF">K0B96_13540</name>
</gene>